<proteinExistence type="predicted"/>
<protein>
    <submittedName>
        <fullName evidence="2">STAS domain-containing protein</fullName>
    </submittedName>
</protein>
<dbReference type="Proteomes" id="UP001597459">
    <property type="component" value="Unassembled WGS sequence"/>
</dbReference>
<name>A0ABW5N9K3_9FLAO</name>
<dbReference type="EMBL" id="JBHULX010000013">
    <property type="protein sequence ID" value="MFD2590874.1"/>
    <property type="molecule type" value="Genomic_DNA"/>
</dbReference>
<keyword evidence="3" id="KW-1185">Reference proteome</keyword>
<dbReference type="RefSeq" id="WP_378258699.1">
    <property type="nucleotide sequence ID" value="NZ_JBHSJV010000001.1"/>
</dbReference>
<dbReference type="InterPro" id="IPR036513">
    <property type="entry name" value="STAS_dom_sf"/>
</dbReference>
<sequence length="99" mass="11559">MKLHISNNLGTYEIIGNFTSKNTHIVKDHFDYLLNHYDEIVISLNKVKIMDVRAIKVLQVIYLKALKRGKVLFVLGKDNFVITSLFDETGMNHIFRDDY</sequence>
<reference evidence="3" key="1">
    <citation type="journal article" date="2019" name="Int. J. Syst. Evol. Microbiol.">
        <title>The Global Catalogue of Microorganisms (GCM) 10K type strain sequencing project: providing services to taxonomists for standard genome sequencing and annotation.</title>
        <authorList>
            <consortium name="The Broad Institute Genomics Platform"/>
            <consortium name="The Broad Institute Genome Sequencing Center for Infectious Disease"/>
            <person name="Wu L."/>
            <person name="Ma J."/>
        </authorList>
    </citation>
    <scope>NUCLEOTIDE SEQUENCE [LARGE SCALE GENOMIC DNA]</scope>
    <source>
        <strain evidence="3">KCTC 42423</strain>
    </source>
</reference>
<dbReference type="InterPro" id="IPR002645">
    <property type="entry name" value="STAS_dom"/>
</dbReference>
<dbReference type="SUPFAM" id="SSF52091">
    <property type="entry name" value="SpoIIaa-like"/>
    <property type="match status" value="1"/>
</dbReference>
<accession>A0ABW5N9K3</accession>
<evidence type="ECO:0000259" key="1">
    <source>
        <dbReference type="PROSITE" id="PS50801"/>
    </source>
</evidence>
<dbReference type="Gene3D" id="3.30.750.24">
    <property type="entry name" value="STAS domain"/>
    <property type="match status" value="1"/>
</dbReference>
<feature type="domain" description="STAS" evidence="1">
    <location>
        <begin position="1"/>
        <end position="99"/>
    </location>
</feature>
<evidence type="ECO:0000313" key="3">
    <source>
        <dbReference type="Proteomes" id="UP001597459"/>
    </source>
</evidence>
<gene>
    <name evidence="2" type="ORF">ACFSTE_08540</name>
</gene>
<comment type="caution">
    <text evidence="2">The sequence shown here is derived from an EMBL/GenBank/DDBJ whole genome shotgun (WGS) entry which is preliminary data.</text>
</comment>
<organism evidence="2 3">
    <name type="scientific">Aquimarina hainanensis</name>
    <dbReference type="NCBI Taxonomy" id="1578017"/>
    <lineage>
        <taxon>Bacteria</taxon>
        <taxon>Pseudomonadati</taxon>
        <taxon>Bacteroidota</taxon>
        <taxon>Flavobacteriia</taxon>
        <taxon>Flavobacteriales</taxon>
        <taxon>Flavobacteriaceae</taxon>
        <taxon>Aquimarina</taxon>
    </lineage>
</organism>
<dbReference type="PROSITE" id="PS50801">
    <property type="entry name" value="STAS"/>
    <property type="match status" value="1"/>
</dbReference>
<dbReference type="Pfam" id="PF01740">
    <property type="entry name" value="STAS"/>
    <property type="match status" value="1"/>
</dbReference>
<evidence type="ECO:0000313" key="2">
    <source>
        <dbReference type="EMBL" id="MFD2590874.1"/>
    </source>
</evidence>